<organism evidence="2 3">
    <name type="scientific">Fimbriiglobus ruber</name>
    <dbReference type="NCBI Taxonomy" id="1908690"/>
    <lineage>
        <taxon>Bacteria</taxon>
        <taxon>Pseudomonadati</taxon>
        <taxon>Planctomycetota</taxon>
        <taxon>Planctomycetia</taxon>
        <taxon>Gemmatales</taxon>
        <taxon>Gemmataceae</taxon>
        <taxon>Fimbriiglobus</taxon>
    </lineage>
</organism>
<keyword evidence="1" id="KW-1133">Transmembrane helix</keyword>
<gene>
    <name evidence="2" type="ORF">FRUB_03115</name>
</gene>
<evidence type="ECO:0000313" key="3">
    <source>
        <dbReference type="Proteomes" id="UP000214646"/>
    </source>
</evidence>
<name>A0A225E0J8_9BACT</name>
<keyword evidence="1" id="KW-0812">Transmembrane</keyword>
<proteinExistence type="predicted"/>
<evidence type="ECO:0000313" key="2">
    <source>
        <dbReference type="EMBL" id="OWK43516.1"/>
    </source>
</evidence>
<evidence type="ECO:0000256" key="1">
    <source>
        <dbReference type="SAM" id="Phobius"/>
    </source>
</evidence>
<sequence>MILGVVIALFCAGIVMVGRVSAQEGGGVNAERYTNPDLFVPMVIAGVALLGGWMLYMMGGRGYKITNDPALR</sequence>
<dbReference type="Proteomes" id="UP000214646">
    <property type="component" value="Unassembled WGS sequence"/>
</dbReference>
<accession>A0A225E0J8</accession>
<keyword evidence="1" id="KW-0472">Membrane</keyword>
<protein>
    <submittedName>
        <fullName evidence="2">Uncharacterized protein</fullName>
    </submittedName>
</protein>
<comment type="caution">
    <text evidence="2">The sequence shown here is derived from an EMBL/GenBank/DDBJ whole genome shotgun (WGS) entry which is preliminary data.</text>
</comment>
<dbReference type="EMBL" id="NIDE01000004">
    <property type="protein sequence ID" value="OWK43516.1"/>
    <property type="molecule type" value="Genomic_DNA"/>
</dbReference>
<reference evidence="3" key="1">
    <citation type="submission" date="2017-06" db="EMBL/GenBank/DDBJ databases">
        <title>Genome analysis of Fimbriiglobus ruber SP5, the first member of the order Planctomycetales with confirmed chitinolytic capability.</title>
        <authorList>
            <person name="Ravin N.V."/>
            <person name="Rakitin A.L."/>
            <person name="Ivanova A.A."/>
            <person name="Beletsky A.V."/>
            <person name="Kulichevskaya I.S."/>
            <person name="Mardanov A.V."/>
            <person name="Dedysh S.N."/>
        </authorList>
    </citation>
    <scope>NUCLEOTIDE SEQUENCE [LARGE SCALE GENOMIC DNA]</scope>
    <source>
        <strain evidence="3">SP5</strain>
    </source>
</reference>
<feature type="transmembrane region" description="Helical" evidence="1">
    <location>
        <begin position="38"/>
        <end position="56"/>
    </location>
</feature>
<dbReference type="AlphaFoldDB" id="A0A225E0J8"/>
<keyword evidence="3" id="KW-1185">Reference proteome</keyword>